<feature type="transmembrane region" description="Helical" evidence="6">
    <location>
        <begin position="56"/>
        <end position="81"/>
    </location>
</feature>
<feature type="transmembrane region" description="Helical" evidence="6">
    <location>
        <begin position="281"/>
        <end position="301"/>
    </location>
</feature>
<evidence type="ECO:0000256" key="2">
    <source>
        <dbReference type="ARBA" id="ARBA00022475"/>
    </source>
</evidence>
<keyword evidence="3 6" id="KW-0812">Transmembrane</keyword>
<evidence type="ECO:0000313" key="7">
    <source>
        <dbReference type="EMBL" id="XCC63360.1"/>
    </source>
</evidence>
<sequence>MENDVNASLLQIQELSNKALKRSEFAKKYGALIVFAILIIFNLIVTPGFVDSSTVWNLIIHTTTTLVVAMGMTFVIATAGIDISVGSTMALTAVVTATLLPMLGMAVSIMIGLALGAGIGLLIGTLTVKFKIQPMVLTLALMIALRSIARMVSNAKTVNIADEGFIGLSVNYIGGTVPVQLIYVVVIAIVFYIIATRTVFGKSVEAIGNNPSAARLSGIKADKNTIMVYVLLGILSALAGCLAIARTMNCNPSSVGSGMEMDAIAAVVIGGTSMMGGKPRILGTVIGCFIITLITTTVNMNGIPSEWSMVFKAAIIILAVYIQSEKKIKVRQSKIKPIASKEV</sequence>
<keyword evidence="4 6" id="KW-1133">Transmembrane helix</keyword>
<gene>
    <name evidence="7" type="ORF">PUP29_05455</name>
</gene>
<dbReference type="InterPro" id="IPR001851">
    <property type="entry name" value="ABC_transp_permease"/>
</dbReference>
<dbReference type="AlphaFoldDB" id="A0AAU8ABV7"/>
<dbReference type="GO" id="GO:0005886">
    <property type="term" value="C:plasma membrane"/>
    <property type="evidence" value="ECO:0007669"/>
    <property type="project" value="UniProtKB-SubCell"/>
</dbReference>
<keyword evidence="2" id="KW-1003">Cell membrane</keyword>
<dbReference type="EMBL" id="CP117826">
    <property type="protein sequence ID" value="XCC63360.1"/>
    <property type="molecule type" value="Genomic_DNA"/>
</dbReference>
<feature type="transmembrane region" description="Helical" evidence="6">
    <location>
        <begin position="132"/>
        <end position="149"/>
    </location>
</feature>
<dbReference type="RefSeq" id="WP_079546772.1">
    <property type="nucleotide sequence ID" value="NZ_CP117826.1"/>
</dbReference>
<evidence type="ECO:0000256" key="1">
    <source>
        <dbReference type="ARBA" id="ARBA00004651"/>
    </source>
</evidence>
<feature type="transmembrane region" description="Helical" evidence="6">
    <location>
        <begin position="226"/>
        <end position="245"/>
    </location>
</feature>
<keyword evidence="5 6" id="KW-0472">Membrane</keyword>
<dbReference type="PANTHER" id="PTHR32196">
    <property type="entry name" value="ABC TRANSPORTER PERMEASE PROTEIN YPHD-RELATED-RELATED"/>
    <property type="match status" value="1"/>
</dbReference>
<feature type="transmembrane region" description="Helical" evidence="6">
    <location>
        <begin position="170"/>
        <end position="195"/>
    </location>
</feature>
<organism evidence="7">
    <name type="scientific">Christensenella massiliensis</name>
    <dbReference type="NCBI Taxonomy" id="1805714"/>
    <lineage>
        <taxon>Bacteria</taxon>
        <taxon>Bacillati</taxon>
        <taxon>Bacillota</taxon>
        <taxon>Clostridia</taxon>
        <taxon>Christensenellales</taxon>
        <taxon>Christensenellaceae</taxon>
        <taxon>Christensenella</taxon>
    </lineage>
</organism>
<dbReference type="CDD" id="cd06579">
    <property type="entry name" value="TM_PBP1_transp_AraH_like"/>
    <property type="match status" value="1"/>
</dbReference>
<evidence type="ECO:0000256" key="4">
    <source>
        <dbReference type="ARBA" id="ARBA00022989"/>
    </source>
</evidence>
<evidence type="ECO:0000256" key="5">
    <source>
        <dbReference type="ARBA" id="ARBA00023136"/>
    </source>
</evidence>
<protein>
    <submittedName>
        <fullName evidence="7">ABC transporter permease</fullName>
    </submittedName>
</protein>
<name>A0AAU8ABV7_9FIRM</name>
<accession>A0AAU8ABV7</accession>
<comment type="subcellular location">
    <subcellularLocation>
        <location evidence="1">Cell membrane</location>
        <topology evidence="1">Multi-pass membrane protein</topology>
    </subcellularLocation>
</comment>
<evidence type="ECO:0000256" key="3">
    <source>
        <dbReference type="ARBA" id="ARBA00022692"/>
    </source>
</evidence>
<feature type="transmembrane region" description="Helical" evidence="6">
    <location>
        <begin position="29"/>
        <end position="50"/>
    </location>
</feature>
<dbReference type="Pfam" id="PF02653">
    <property type="entry name" value="BPD_transp_2"/>
    <property type="match status" value="1"/>
</dbReference>
<feature type="transmembrane region" description="Helical" evidence="6">
    <location>
        <begin position="93"/>
        <end position="126"/>
    </location>
</feature>
<proteinExistence type="predicted"/>
<dbReference type="GO" id="GO:0022857">
    <property type="term" value="F:transmembrane transporter activity"/>
    <property type="evidence" value="ECO:0007669"/>
    <property type="project" value="InterPro"/>
</dbReference>
<evidence type="ECO:0000256" key="6">
    <source>
        <dbReference type="SAM" id="Phobius"/>
    </source>
</evidence>
<reference evidence="7" key="1">
    <citation type="submission" date="2023-02" db="EMBL/GenBank/DDBJ databases">
        <title>Gut commensal Christensenella minuta modulates host metabolism via a new class of secondary bile acids.</title>
        <authorList>
            <person name="Liu C."/>
        </authorList>
    </citation>
    <scope>NUCLEOTIDE SEQUENCE</scope>
    <source>
        <strain evidence="7">CA70</strain>
    </source>
</reference>